<keyword evidence="5 9" id="KW-0479">Metal-binding</keyword>
<evidence type="ECO:0000256" key="3">
    <source>
        <dbReference type="ARBA" id="ARBA00010617"/>
    </source>
</evidence>
<dbReference type="Pfam" id="PF00067">
    <property type="entry name" value="p450"/>
    <property type="match status" value="1"/>
</dbReference>
<dbReference type="GO" id="GO:0005506">
    <property type="term" value="F:iron ion binding"/>
    <property type="evidence" value="ECO:0007669"/>
    <property type="project" value="InterPro"/>
</dbReference>
<feature type="binding site" description="axial binding residue" evidence="9">
    <location>
        <position position="483"/>
    </location>
    <ligand>
        <name>heme</name>
        <dbReference type="ChEBI" id="CHEBI:30413"/>
    </ligand>
    <ligandPart>
        <name>Fe</name>
        <dbReference type="ChEBI" id="CHEBI:18248"/>
    </ligandPart>
</feature>
<protein>
    <submittedName>
        <fullName evidence="10">Cytochrome P450</fullName>
    </submittedName>
</protein>
<keyword evidence="4 9" id="KW-0349">Heme</keyword>
<name>A0A4Q9M8U8_9APHY</name>
<evidence type="ECO:0000256" key="2">
    <source>
        <dbReference type="ARBA" id="ARBA00005179"/>
    </source>
</evidence>
<reference evidence="10" key="1">
    <citation type="submission" date="2019-01" db="EMBL/GenBank/DDBJ databases">
        <title>Draft genome sequences of three monokaryotic isolates of the white-rot basidiomycete fungus Dichomitus squalens.</title>
        <authorList>
            <consortium name="DOE Joint Genome Institute"/>
            <person name="Lopez S.C."/>
            <person name="Andreopoulos B."/>
            <person name="Pangilinan J."/>
            <person name="Lipzen A."/>
            <person name="Riley R."/>
            <person name="Ahrendt S."/>
            <person name="Ng V."/>
            <person name="Barry K."/>
            <person name="Daum C."/>
            <person name="Grigoriev I.V."/>
            <person name="Hilden K.S."/>
            <person name="Makela M.R."/>
            <person name="de Vries R.P."/>
        </authorList>
    </citation>
    <scope>NUCLEOTIDE SEQUENCE [LARGE SCALE GENOMIC DNA]</scope>
    <source>
        <strain evidence="10">OM18370.1</strain>
    </source>
</reference>
<sequence>MAQLPVLVASAFILHLLWRLLRNYFVKSPLDVIPGPPSGSIIGGNMFQLLEHNSWDFHDHLIHTYGPVAKIHSFLGAKWLHVYDPKALHSIYLKDQDSYYRGEQSVSGVRLTLGPGLLGTSGALHKKQRKMLNPVFSGAHMRNLTPLFYDVAGKLRVAIETRVKEGPRDLDVLGWMGRTALELVGQGGLGYSFDPLTAESRDEFTEAVKAFIPAFADYPWIRLITPYLSYFGPAWFRRLLLNCFPIKGIHRLKHIVDTMHKRSEEIYHAKKTAIEKGDTDLLNAVGEGKDVMSVLLRENMKASAEDRLPDKEVLAQMGTFILAGVDTTSNALSRVLHLLSQNQDVQDKLRVELHAAQEQYGRDIPYDELGALPYLDAVCRETLRLWAPVNLSNRQAKADTVLPLSQPLRCTDGTVLTEIPVPKGTMFFLNLRACNTWKELWGEDGQEWKPERWLKPLPKAVEDAHIPGIYAHLVTFISGGHSCIGFKFSQLEMKVVLSTLVSNFKFELSGKPIIWNFAGIAYPTTSHESSRPEMTLKVSLASR</sequence>
<comment type="pathway">
    <text evidence="2">Secondary metabolite biosynthesis.</text>
</comment>
<organism evidence="10">
    <name type="scientific">Dichomitus squalens</name>
    <dbReference type="NCBI Taxonomy" id="114155"/>
    <lineage>
        <taxon>Eukaryota</taxon>
        <taxon>Fungi</taxon>
        <taxon>Dikarya</taxon>
        <taxon>Basidiomycota</taxon>
        <taxon>Agaricomycotina</taxon>
        <taxon>Agaricomycetes</taxon>
        <taxon>Polyporales</taxon>
        <taxon>Polyporaceae</taxon>
        <taxon>Dichomitus</taxon>
    </lineage>
</organism>
<dbReference type="PRINTS" id="PR00465">
    <property type="entry name" value="EP450IV"/>
</dbReference>
<gene>
    <name evidence="10" type="ORF">BD311DRAFT_703885</name>
</gene>
<evidence type="ECO:0000256" key="8">
    <source>
        <dbReference type="ARBA" id="ARBA00023033"/>
    </source>
</evidence>
<evidence type="ECO:0000256" key="6">
    <source>
        <dbReference type="ARBA" id="ARBA00023002"/>
    </source>
</evidence>
<keyword evidence="8" id="KW-0503">Monooxygenase</keyword>
<evidence type="ECO:0000256" key="9">
    <source>
        <dbReference type="PIRSR" id="PIRSR602403-1"/>
    </source>
</evidence>
<evidence type="ECO:0000256" key="7">
    <source>
        <dbReference type="ARBA" id="ARBA00023004"/>
    </source>
</evidence>
<accession>A0A4Q9M8U8</accession>
<dbReference type="AlphaFoldDB" id="A0A4Q9M8U8"/>
<dbReference type="Gene3D" id="1.10.630.10">
    <property type="entry name" value="Cytochrome P450"/>
    <property type="match status" value="1"/>
</dbReference>
<dbReference type="PANTHER" id="PTHR24305:SF166">
    <property type="entry name" value="CYTOCHROME P450 12A4, MITOCHONDRIAL-RELATED"/>
    <property type="match status" value="1"/>
</dbReference>
<dbReference type="InterPro" id="IPR001128">
    <property type="entry name" value="Cyt_P450"/>
</dbReference>
<proteinExistence type="inferred from homology"/>
<evidence type="ECO:0000256" key="1">
    <source>
        <dbReference type="ARBA" id="ARBA00001971"/>
    </source>
</evidence>
<dbReference type="GO" id="GO:0004497">
    <property type="term" value="F:monooxygenase activity"/>
    <property type="evidence" value="ECO:0007669"/>
    <property type="project" value="UniProtKB-KW"/>
</dbReference>
<dbReference type="InterPro" id="IPR002403">
    <property type="entry name" value="Cyt_P450_E_grp-IV"/>
</dbReference>
<dbReference type="InterPro" id="IPR036396">
    <property type="entry name" value="Cyt_P450_sf"/>
</dbReference>
<comment type="cofactor">
    <cofactor evidence="1 9">
        <name>heme</name>
        <dbReference type="ChEBI" id="CHEBI:30413"/>
    </cofactor>
</comment>
<dbReference type="PANTHER" id="PTHR24305">
    <property type="entry name" value="CYTOCHROME P450"/>
    <property type="match status" value="1"/>
</dbReference>
<dbReference type="Proteomes" id="UP000292957">
    <property type="component" value="Unassembled WGS sequence"/>
</dbReference>
<dbReference type="SUPFAM" id="SSF48264">
    <property type="entry name" value="Cytochrome P450"/>
    <property type="match status" value="1"/>
</dbReference>
<dbReference type="InterPro" id="IPR050121">
    <property type="entry name" value="Cytochrome_P450_monoxygenase"/>
</dbReference>
<evidence type="ECO:0000256" key="5">
    <source>
        <dbReference type="ARBA" id="ARBA00022723"/>
    </source>
</evidence>
<evidence type="ECO:0000256" key="4">
    <source>
        <dbReference type="ARBA" id="ARBA00022617"/>
    </source>
</evidence>
<dbReference type="CDD" id="cd11069">
    <property type="entry name" value="CYP_FUM15-like"/>
    <property type="match status" value="1"/>
</dbReference>
<evidence type="ECO:0000313" key="10">
    <source>
        <dbReference type="EMBL" id="TBU23419.1"/>
    </source>
</evidence>
<dbReference type="PRINTS" id="PR00385">
    <property type="entry name" value="P450"/>
</dbReference>
<dbReference type="GO" id="GO:0020037">
    <property type="term" value="F:heme binding"/>
    <property type="evidence" value="ECO:0007669"/>
    <property type="project" value="InterPro"/>
</dbReference>
<dbReference type="GO" id="GO:0016705">
    <property type="term" value="F:oxidoreductase activity, acting on paired donors, with incorporation or reduction of molecular oxygen"/>
    <property type="evidence" value="ECO:0007669"/>
    <property type="project" value="InterPro"/>
</dbReference>
<keyword evidence="6" id="KW-0560">Oxidoreductase</keyword>
<keyword evidence="7 9" id="KW-0408">Iron</keyword>
<dbReference type="EMBL" id="ML143505">
    <property type="protein sequence ID" value="TBU23419.1"/>
    <property type="molecule type" value="Genomic_DNA"/>
</dbReference>
<dbReference type="OrthoDB" id="1470350at2759"/>
<comment type="similarity">
    <text evidence="3">Belongs to the cytochrome P450 family.</text>
</comment>